<dbReference type="SUPFAM" id="SSF103506">
    <property type="entry name" value="Mitochondrial carrier"/>
    <property type="match status" value="1"/>
</dbReference>
<dbReference type="PANTHER" id="PTHR47567">
    <property type="entry name" value="MITOCHONDRIAL SUBSTRATE/SOLUTE CARRIER"/>
    <property type="match status" value="1"/>
</dbReference>
<evidence type="ECO:0000259" key="6">
    <source>
        <dbReference type="Pfam" id="PF00849"/>
    </source>
</evidence>
<dbReference type="InterPro" id="IPR006145">
    <property type="entry name" value="PsdUridine_synth_RsuA/RluA"/>
</dbReference>
<keyword evidence="8" id="KW-1185">Reference proteome</keyword>
<dbReference type="Gene3D" id="1.50.40.10">
    <property type="entry name" value="Mitochondrial carrier domain"/>
    <property type="match status" value="1"/>
</dbReference>
<dbReference type="AlphaFoldDB" id="A0A2P6TIE7"/>
<keyword evidence="2 4" id="KW-0812">Transmembrane</keyword>
<feature type="compositionally biased region" description="Low complexity" evidence="5">
    <location>
        <begin position="155"/>
        <end position="168"/>
    </location>
</feature>
<dbReference type="GO" id="GO:0009982">
    <property type="term" value="F:pseudouridine synthase activity"/>
    <property type="evidence" value="ECO:0007669"/>
    <property type="project" value="InterPro"/>
</dbReference>
<dbReference type="SUPFAM" id="SSF55120">
    <property type="entry name" value="Pseudouridine synthase"/>
    <property type="match status" value="1"/>
</dbReference>
<dbReference type="GO" id="GO:0001522">
    <property type="term" value="P:pseudouridine synthesis"/>
    <property type="evidence" value="ECO:0007669"/>
    <property type="project" value="InterPro"/>
</dbReference>
<proteinExistence type="predicted"/>
<feature type="repeat" description="Solcar" evidence="4">
    <location>
        <begin position="496"/>
        <end position="577"/>
    </location>
</feature>
<dbReference type="InterPro" id="IPR018108">
    <property type="entry name" value="MCP_transmembrane"/>
</dbReference>
<gene>
    <name evidence="7" type="ORF">C2E21_7241</name>
</gene>
<name>A0A2P6TIE7_CHLSO</name>
<dbReference type="PANTHER" id="PTHR47567:SF1">
    <property type="entry name" value="NAD-DEPENDENT EPIMERASE_DEHYDRATASE DOMAIN-CONTAINING PROTEIN"/>
    <property type="match status" value="1"/>
</dbReference>
<feature type="domain" description="Pseudouridine synthase RsuA/RluA-like" evidence="6">
    <location>
        <begin position="131"/>
        <end position="261"/>
    </location>
</feature>
<dbReference type="GO" id="GO:0003723">
    <property type="term" value="F:RNA binding"/>
    <property type="evidence" value="ECO:0007669"/>
    <property type="project" value="InterPro"/>
</dbReference>
<keyword evidence="3 4" id="KW-0472">Membrane</keyword>
<dbReference type="Pfam" id="PF00849">
    <property type="entry name" value="PseudoU_synth_2"/>
    <property type="match status" value="1"/>
</dbReference>
<dbReference type="Gene3D" id="3.30.2350.10">
    <property type="entry name" value="Pseudouridine synthase"/>
    <property type="match status" value="1"/>
</dbReference>
<feature type="region of interest" description="Disordered" evidence="5">
    <location>
        <begin position="143"/>
        <end position="168"/>
    </location>
</feature>
<evidence type="ECO:0000256" key="5">
    <source>
        <dbReference type="SAM" id="MobiDB-lite"/>
    </source>
</evidence>
<dbReference type="PROSITE" id="PS50920">
    <property type="entry name" value="SOLCAR"/>
    <property type="match status" value="1"/>
</dbReference>
<dbReference type="GO" id="GO:0016020">
    <property type="term" value="C:membrane"/>
    <property type="evidence" value="ECO:0007669"/>
    <property type="project" value="UniProtKB-SubCell"/>
</dbReference>
<sequence length="678" mass="70306">MAAPDAPSATTPLPPLPPPPSKFAVTWEAAVPASFAGLRLHEALQQLQPQLYPSVTAAKMAVRRRSILVDGQPTVDPSRTLAGGEALQCMQRAGAAVQLQSGDRLARAAAAGAARFAASGVQLQVLYEDEHLACVIKPQGVACDPPPGRGGGNSAGSDSGGASAASSRSSSMAALSEAGSSQAAVPSVFTLLALTLQPSQQVGALCRPRHVHRLDQPTGGLLLAAKTRAAQQGLSAAFGQRRAHKRYRALVWGWLEGRGLVTYSLDGRHCETEYEAVQHTAVNLSQLSLGDHAAVEAAAAAAAATAAATMPLAIAPLLPAGLYTAPSLAVEQARPAIALPRAPALTSMQPGTSLQPVQPVQPPSAAAAAAAAAQLGLPPAAAQLTIPAAKEKEPLMETLQRAGKRALGGGVPGAAAMAVQVLSLMWLRTTVNYHCLCSLPCAGTTTTEALKHLYRDGGIVRFYRGLGPALLQGPLSRFGDTAANAGMLALLEDVDMPVALKTMAASGAAASFRIFLMPVDAMKTIMQVEGKGGFTKLMQKVRVGGPSVLYHGALAASAATFVGHYPWFFVYNSLNESLPQYSELPKRLLRSAFIGFCASAVSDTCSNSIRVVKTTKQAATDPITYSQAVKLVIEKDGVLGLFGRGLKTKIVANGLQGLMFSVLWRLGQDYMAKQSGGS</sequence>
<evidence type="ECO:0000256" key="4">
    <source>
        <dbReference type="PROSITE-ProRule" id="PRU00282"/>
    </source>
</evidence>
<accession>A0A2P6TIE7</accession>
<comment type="subcellular location">
    <subcellularLocation>
        <location evidence="1">Membrane</location>
        <topology evidence="1">Multi-pass membrane protein</topology>
    </subcellularLocation>
</comment>
<protein>
    <submittedName>
        <fullName evidence="7">MC family transporter</fullName>
    </submittedName>
</protein>
<dbReference type="OrthoDB" id="409948at2759"/>
<evidence type="ECO:0000256" key="1">
    <source>
        <dbReference type="ARBA" id="ARBA00004141"/>
    </source>
</evidence>
<dbReference type="Proteomes" id="UP000239899">
    <property type="component" value="Unassembled WGS sequence"/>
</dbReference>
<reference evidence="7 8" key="1">
    <citation type="journal article" date="2018" name="Plant J.">
        <title>Genome sequences of Chlorella sorokiniana UTEX 1602 and Micractinium conductrix SAG 241.80: implications to maltose excretion by a green alga.</title>
        <authorList>
            <person name="Arriola M.B."/>
            <person name="Velmurugan N."/>
            <person name="Zhang Y."/>
            <person name="Plunkett M.H."/>
            <person name="Hondzo H."/>
            <person name="Barney B.M."/>
        </authorList>
    </citation>
    <scope>NUCLEOTIDE SEQUENCE [LARGE SCALE GENOMIC DNA]</scope>
    <source>
        <strain evidence="8">UTEX 1602</strain>
    </source>
</reference>
<comment type="caution">
    <text evidence="7">The sequence shown here is derived from an EMBL/GenBank/DDBJ whole genome shotgun (WGS) entry which is preliminary data.</text>
</comment>
<dbReference type="InterPro" id="IPR023395">
    <property type="entry name" value="MCP_dom_sf"/>
</dbReference>
<evidence type="ECO:0000313" key="8">
    <source>
        <dbReference type="Proteomes" id="UP000239899"/>
    </source>
</evidence>
<dbReference type="EMBL" id="LHPG02000015">
    <property type="protein sequence ID" value="PRW34060.1"/>
    <property type="molecule type" value="Genomic_DNA"/>
</dbReference>
<evidence type="ECO:0000256" key="2">
    <source>
        <dbReference type="ARBA" id="ARBA00022692"/>
    </source>
</evidence>
<evidence type="ECO:0000256" key="3">
    <source>
        <dbReference type="ARBA" id="ARBA00023136"/>
    </source>
</evidence>
<dbReference type="Pfam" id="PF00153">
    <property type="entry name" value="Mito_carr"/>
    <property type="match status" value="1"/>
</dbReference>
<evidence type="ECO:0000313" key="7">
    <source>
        <dbReference type="EMBL" id="PRW34060.1"/>
    </source>
</evidence>
<organism evidence="7 8">
    <name type="scientific">Chlorella sorokiniana</name>
    <name type="common">Freshwater green alga</name>
    <dbReference type="NCBI Taxonomy" id="3076"/>
    <lineage>
        <taxon>Eukaryota</taxon>
        <taxon>Viridiplantae</taxon>
        <taxon>Chlorophyta</taxon>
        <taxon>core chlorophytes</taxon>
        <taxon>Trebouxiophyceae</taxon>
        <taxon>Chlorellales</taxon>
        <taxon>Chlorellaceae</taxon>
        <taxon>Chlorella clade</taxon>
        <taxon>Chlorella</taxon>
    </lineage>
</organism>
<dbReference type="InterPro" id="IPR020103">
    <property type="entry name" value="PsdUridine_synth_cat_dom_sf"/>
</dbReference>